<accession>D0BJM6</accession>
<evidence type="ECO:0000313" key="1">
    <source>
        <dbReference type="EMBL" id="EEW93279.1"/>
    </source>
</evidence>
<dbReference type="eggNOG" id="ENOG5032RTD">
    <property type="taxonomic scope" value="Bacteria"/>
</dbReference>
<reference evidence="1" key="2">
    <citation type="submission" date="2011-10" db="EMBL/GenBank/DDBJ databases">
        <title>The Genome Sequence of Granulicatella elegans ATCC 700633.</title>
        <authorList>
            <consortium name="The Broad Institute Genome Sequencing Platform"/>
            <consortium name="The Broad Institute Genome Sequencing Center for Infectious Disease"/>
            <person name="Earl A."/>
            <person name="Ward D."/>
            <person name="Feldgarden M."/>
            <person name="Gevers D."/>
            <person name="Sibley C.D."/>
            <person name="Field T.R."/>
            <person name="Grinwis M."/>
            <person name="Eshaghurshan C.S."/>
            <person name="Surette M.G."/>
            <person name="Young S.K."/>
            <person name="Zeng Q."/>
            <person name="Gargeya S."/>
            <person name="Fitzgerald M."/>
            <person name="Haas B."/>
            <person name="Abouelleil A."/>
            <person name="Alvarado L."/>
            <person name="Arachchi H.M."/>
            <person name="Berlin A."/>
            <person name="Brown A."/>
            <person name="Chapman S.B."/>
            <person name="Chen Z."/>
            <person name="Dunbar C."/>
            <person name="Freedman E."/>
            <person name="Gearin G."/>
            <person name="Goldberg J."/>
            <person name="Griggs A."/>
            <person name="Gujja S."/>
            <person name="Heiman D."/>
            <person name="Howarth C."/>
            <person name="Larson L."/>
            <person name="Lui A."/>
            <person name="MacDonald P.J.P."/>
            <person name="Montmayeur A."/>
            <person name="Murphy C."/>
            <person name="Neiman D."/>
            <person name="Pearson M."/>
            <person name="Priest M."/>
            <person name="Roberts A."/>
            <person name="Saif S."/>
            <person name="Shea T."/>
            <person name="Shenoy N."/>
            <person name="Sisk P."/>
            <person name="Stolte C."/>
            <person name="Sykes S."/>
            <person name="Wortman J."/>
            <person name="Nusbaum C."/>
            <person name="Birren B."/>
        </authorList>
    </citation>
    <scope>NUCLEOTIDE SEQUENCE [LARGE SCALE GENOMIC DNA]</scope>
    <source>
        <strain evidence="1">ATCC 700633</strain>
    </source>
</reference>
<dbReference type="AlphaFoldDB" id="D0BJM6"/>
<sequence length="116" mass="13258">MALKVTKKVQGIVETELRKGTSKSRIAHILGISYEEVLVVIKRVKDSIRPDVGDRIHFTFREQQMYGVIYKLLSNSAVVIIDWESSTTVMKDICEDRTIVNFKDIIEFLPDDAEAD</sequence>
<reference evidence="1" key="1">
    <citation type="submission" date="2009-09" db="EMBL/GenBank/DDBJ databases">
        <authorList>
            <consortium name="The Broad Institute Genome Sequencing Platform"/>
            <person name="Ward D."/>
            <person name="Feldgarden M."/>
            <person name="Earl A."/>
            <person name="Young S.K."/>
            <person name="Zeng Q."/>
            <person name="Koehrsen M."/>
            <person name="Alvarado L."/>
            <person name="Berlin A."/>
            <person name="Bochicchio J."/>
            <person name="Borenstein D."/>
            <person name="Chapman S.B."/>
            <person name="Chen Z."/>
            <person name="Engels R."/>
            <person name="Freedman E."/>
            <person name="Gellesch M."/>
            <person name="Goldberg J."/>
            <person name="Griggs A."/>
            <person name="Gujja S."/>
            <person name="Heilman E."/>
            <person name="Heiman D."/>
            <person name="Hepburn T."/>
            <person name="Howarth C."/>
            <person name="Jen D."/>
            <person name="Larson L."/>
            <person name="Lewis B."/>
            <person name="Mehta T."/>
            <person name="Park D."/>
            <person name="Pearson M."/>
            <person name="Roberts A."/>
            <person name="Saif S."/>
            <person name="Shea T."/>
            <person name="Shenoy N."/>
            <person name="Sisk P."/>
            <person name="Stolte C."/>
            <person name="Sykes S."/>
            <person name="Thomson T."/>
            <person name="Walk T."/>
            <person name="White J."/>
            <person name="Yandava C."/>
            <person name="Sibley C.D."/>
            <person name="Field T.R."/>
            <person name="Grinwis M."/>
            <person name="Eshaghurshan C.S."/>
            <person name="Surette M.G."/>
            <person name="Haas B."/>
            <person name="Nusbaum C."/>
            <person name="Birren B."/>
        </authorList>
    </citation>
    <scope>NUCLEOTIDE SEQUENCE [LARGE SCALE GENOMIC DNA]</scope>
    <source>
        <strain evidence="1">ATCC 700633</strain>
    </source>
</reference>
<dbReference type="OrthoDB" id="2157040at2"/>
<evidence type="ECO:0000313" key="2">
    <source>
        <dbReference type="Proteomes" id="UP000002939"/>
    </source>
</evidence>
<dbReference type="EMBL" id="ACRF02000015">
    <property type="protein sequence ID" value="EEW93279.1"/>
    <property type="molecule type" value="Genomic_DNA"/>
</dbReference>
<dbReference type="STRING" id="626369.HMPREF0446_00161"/>
<name>D0BJM6_9LACT</name>
<dbReference type="Proteomes" id="UP000002939">
    <property type="component" value="Unassembled WGS sequence"/>
</dbReference>
<dbReference type="HOGENOM" id="CLU_146619_0_0_9"/>
<protein>
    <recommendedName>
        <fullName evidence="3">DUF2187 domain-containing protein</fullName>
    </recommendedName>
</protein>
<proteinExistence type="predicted"/>
<keyword evidence="2" id="KW-1185">Reference proteome</keyword>
<comment type="caution">
    <text evidence="1">The sequence shown here is derived from an EMBL/GenBank/DDBJ whole genome shotgun (WGS) entry which is preliminary data.</text>
</comment>
<organism evidence="1 2">
    <name type="scientific">Granulicatella elegans ATCC 700633</name>
    <dbReference type="NCBI Taxonomy" id="626369"/>
    <lineage>
        <taxon>Bacteria</taxon>
        <taxon>Bacillati</taxon>
        <taxon>Bacillota</taxon>
        <taxon>Bacilli</taxon>
        <taxon>Lactobacillales</taxon>
        <taxon>Carnobacteriaceae</taxon>
        <taxon>Granulicatella</taxon>
    </lineage>
</organism>
<evidence type="ECO:0008006" key="3">
    <source>
        <dbReference type="Google" id="ProtNLM"/>
    </source>
</evidence>
<dbReference type="RefSeq" id="WP_006702436.1">
    <property type="nucleotide sequence ID" value="NZ_KI391971.1"/>
</dbReference>
<gene>
    <name evidence="1" type="ORF">HMPREF0446_00161</name>
</gene>